<evidence type="ECO:0000313" key="3">
    <source>
        <dbReference type="EMBL" id="RDU37876.1"/>
    </source>
</evidence>
<dbReference type="AlphaFoldDB" id="A0A3D8GV13"/>
<evidence type="ECO:0000256" key="1">
    <source>
        <dbReference type="SAM" id="Coils"/>
    </source>
</evidence>
<dbReference type="InterPro" id="IPR036757">
    <property type="entry name" value="TFR-like_dimer_dom_sf"/>
</dbReference>
<sequence>MKLKLLGVASALMLLLGGCSLLDEANDILSYVNGVSNYVDKATTFAQEAPQKVQQALQDEQAVEDLKTELENMKREIQAFDKLEAPGIASDLHTQIEEKNAQLLDKINLYLQNIENGTLGEEVLKNEDLAQPIQDIMSIYEQIKELGR</sequence>
<keyword evidence="1" id="KW-0175">Coiled coil</keyword>
<evidence type="ECO:0000313" key="4">
    <source>
        <dbReference type="Proteomes" id="UP000257144"/>
    </source>
</evidence>
<dbReference type="Gene3D" id="1.20.930.40">
    <property type="entry name" value="Transferrin receptor-like, dimerisation domain"/>
    <property type="match status" value="1"/>
</dbReference>
<dbReference type="EMBL" id="QNQT01000002">
    <property type="protein sequence ID" value="RDU37876.1"/>
    <property type="molecule type" value="Genomic_DNA"/>
</dbReference>
<feature type="signal peptide" evidence="2">
    <location>
        <begin position="1"/>
        <end position="25"/>
    </location>
</feature>
<dbReference type="PROSITE" id="PS51257">
    <property type="entry name" value="PROKAR_LIPOPROTEIN"/>
    <property type="match status" value="1"/>
</dbReference>
<accession>A0A3D8GV13</accession>
<dbReference type="Proteomes" id="UP000257144">
    <property type="component" value="Unassembled WGS sequence"/>
</dbReference>
<keyword evidence="2" id="KW-0732">Signal</keyword>
<proteinExistence type="predicted"/>
<dbReference type="OrthoDB" id="2607309at2"/>
<feature type="coiled-coil region" evidence="1">
    <location>
        <begin position="53"/>
        <end position="83"/>
    </location>
</feature>
<gene>
    <name evidence="3" type="ORF">DRW41_08660</name>
</gene>
<protein>
    <recommendedName>
        <fullName evidence="5">Lipoprotein</fullName>
    </recommendedName>
</protein>
<keyword evidence="4" id="KW-1185">Reference proteome</keyword>
<dbReference type="RefSeq" id="WP_115451546.1">
    <property type="nucleotide sequence ID" value="NZ_QNQT01000002.1"/>
</dbReference>
<feature type="chain" id="PRO_5017738454" description="Lipoprotein" evidence="2">
    <location>
        <begin position="26"/>
        <end position="148"/>
    </location>
</feature>
<name>A0A3D8GV13_9BACI</name>
<dbReference type="Pfam" id="PF19903">
    <property type="entry name" value="DUF6376"/>
    <property type="match status" value="1"/>
</dbReference>
<evidence type="ECO:0008006" key="5">
    <source>
        <dbReference type="Google" id="ProtNLM"/>
    </source>
</evidence>
<evidence type="ECO:0000256" key="2">
    <source>
        <dbReference type="SAM" id="SignalP"/>
    </source>
</evidence>
<dbReference type="InterPro" id="IPR045956">
    <property type="entry name" value="DUF6376"/>
</dbReference>
<comment type="caution">
    <text evidence="3">The sequence shown here is derived from an EMBL/GenBank/DDBJ whole genome shotgun (WGS) entry which is preliminary data.</text>
</comment>
<organism evidence="3 4">
    <name type="scientific">Neobacillus piezotolerans</name>
    <dbReference type="NCBI Taxonomy" id="2259171"/>
    <lineage>
        <taxon>Bacteria</taxon>
        <taxon>Bacillati</taxon>
        <taxon>Bacillota</taxon>
        <taxon>Bacilli</taxon>
        <taxon>Bacillales</taxon>
        <taxon>Bacillaceae</taxon>
        <taxon>Neobacillus</taxon>
    </lineage>
</organism>
<reference evidence="3 4" key="1">
    <citation type="submission" date="2018-07" db="EMBL/GenBank/DDBJ databases">
        <title>Bacillus sp. YLB-04 draft genome sequence.</title>
        <authorList>
            <person name="Yu L."/>
            <person name="Tang X."/>
        </authorList>
    </citation>
    <scope>NUCLEOTIDE SEQUENCE [LARGE SCALE GENOMIC DNA]</scope>
    <source>
        <strain evidence="3 4">YLB-04</strain>
    </source>
</reference>